<gene>
    <name evidence="1" type="ORF">LEP1GSC063_2137</name>
</gene>
<sequence length="64" mass="7863">MRLYKMNFSFGIGAKLRLHVERRFPVCKKQFQIRDRITRLYNLIFCKNLSGKQELNDRTFFQTF</sequence>
<name>M6JEF7_9LEPT</name>
<reference evidence="1 2" key="1">
    <citation type="submission" date="2013-01" db="EMBL/GenBank/DDBJ databases">
        <authorList>
            <person name="Harkins D.M."/>
            <person name="Durkin A.S."/>
            <person name="Brinkac L.M."/>
            <person name="Haft D.H."/>
            <person name="Selengut J.D."/>
            <person name="Sanka R."/>
            <person name="DePew J."/>
            <person name="Purushe J."/>
            <person name="Hartskeerl R.A."/>
            <person name="Ahmed A."/>
            <person name="van der Linden H."/>
            <person name="Goris M.G.A."/>
            <person name="Vinetz J.M."/>
            <person name="Sutton G.G."/>
            <person name="Nierman W.C."/>
            <person name="Fouts D.E."/>
        </authorList>
    </citation>
    <scope>NUCLEOTIDE SEQUENCE [LARGE SCALE GENOMIC DNA]</scope>
    <source>
        <strain evidence="1 2">MAVJ 401</strain>
    </source>
</reference>
<evidence type="ECO:0000313" key="2">
    <source>
        <dbReference type="Proteomes" id="UP000012106"/>
    </source>
</evidence>
<dbReference type="EMBL" id="AHMU02000077">
    <property type="protein sequence ID" value="EMN19986.1"/>
    <property type="molecule type" value="Genomic_DNA"/>
</dbReference>
<accession>M6JEF7</accession>
<dbReference type="Proteomes" id="UP000012106">
    <property type="component" value="Unassembled WGS sequence"/>
</dbReference>
<comment type="caution">
    <text evidence="1">The sequence shown here is derived from an EMBL/GenBank/DDBJ whole genome shotgun (WGS) entry which is preliminary data.</text>
</comment>
<dbReference type="AlphaFoldDB" id="M6JEF7"/>
<proteinExistence type="predicted"/>
<evidence type="ECO:0000313" key="1">
    <source>
        <dbReference type="EMBL" id="EMN19986.1"/>
    </source>
</evidence>
<protein>
    <submittedName>
        <fullName evidence="1">Uncharacterized protein</fullName>
    </submittedName>
</protein>
<organism evidence="1 2">
    <name type="scientific">Leptospira santarosai serovar Arenal str. MAVJ 401</name>
    <dbReference type="NCBI Taxonomy" id="1049976"/>
    <lineage>
        <taxon>Bacteria</taxon>
        <taxon>Pseudomonadati</taxon>
        <taxon>Spirochaetota</taxon>
        <taxon>Spirochaetia</taxon>
        <taxon>Leptospirales</taxon>
        <taxon>Leptospiraceae</taxon>
        <taxon>Leptospira</taxon>
    </lineage>
</organism>